<feature type="coiled-coil region" evidence="1">
    <location>
        <begin position="111"/>
        <end position="138"/>
    </location>
</feature>
<keyword evidence="1" id="KW-0175">Coiled coil</keyword>
<dbReference type="EMBL" id="UOFF01000197">
    <property type="protein sequence ID" value="VAW56227.1"/>
    <property type="molecule type" value="Genomic_DNA"/>
</dbReference>
<accession>A0A3B0X007</accession>
<gene>
    <name evidence="2" type="ORF">MNBD_GAMMA07-1402</name>
</gene>
<organism evidence="2">
    <name type="scientific">hydrothermal vent metagenome</name>
    <dbReference type="NCBI Taxonomy" id="652676"/>
    <lineage>
        <taxon>unclassified sequences</taxon>
        <taxon>metagenomes</taxon>
        <taxon>ecological metagenomes</taxon>
    </lineage>
</organism>
<dbReference type="AlphaFoldDB" id="A0A3B0X007"/>
<evidence type="ECO:0000313" key="2">
    <source>
        <dbReference type="EMBL" id="VAW56227.1"/>
    </source>
</evidence>
<evidence type="ECO:0000256" key="1">
    <source>
        <dbReference type="SAM" id="Coils"/>
    </source>
</evidence>
<sequence>MATTIDELTAALEVEKNAQKQILNQISAKKSALALKEKDIGRALGIVQKSTGTSASNSYTKVQEQAVYKAIATEYDQLAADKKSLYKKQIRAYSNSVKLERKNKLLNDFQKAKLTKETQDLKQEKTDIQAQLTQIEASKDRA</sequence>
<feature type="non-terminal residue" evidence="2">
    <location>
        <position position="142"/>
    </location>
</feature>
<protein>
    <submittedName>
        <fullName evidence="2">Uncharacterized protein</fullName>
    </submittedName>
</protein>
<name>A0A3B0X007_9ZZZZ</name>
<proteinExistence type="predicted"/>
<reference evidence="2" key="1">
    <citation type="submission" date="2018-06" db="EMBL/GenBank/DDBJ databases">
        <authorList>
            <person name="Zhirakovskaya E."/>
        </authorList>
    </citation>
    <scope>NUCLEOTIDE SEQUENCE</scope>
</reference>